<organism evidence="2 3">
    <name type="scientific">Temnothorax longispinosus</name>
    <dbReference type="NCBI Taxonomy" id="300112"/>
    <lineage>
        <taxon>Eukaryota</taxon>
        <taxon>Metazoa</taxon>
        <taxon>Ecdysozoa</taxon>
        <taxon>Arthropoda</taxon>
        <taxon>Hexapoda</taxon>
        <taxon>Insecta</taxon>
        <taxon>Pterygota</taxon>
        <taxon>Neoptera</taxon>
        <taxon>Endopterygota</taxon>
        <taxon>Hymenoptera</taxon>
        <taxon>Apocrita</taxon>
        <taxon>Aculeata</taxon>
        <taxon>Formicoidea</taxon>
        <taxon>Formicidae</taxon>
        <taxon>Myrmicinae</taxon>
        <taxon>Temnothorax</taxon>
    </lineage>
</organism>
<evidence type="ECO:0000313" key="2">
    <source>
        <dbReference type="EMBL" id="TGZ50526.1"/>
    </source>
</evidence>
<evidence type="ECO:0000313" key="3">
    <source>
        <dbReference type="Proteomes" id="UP000310200"/>
    </source>
</evidence>
<protein>
    <submittedName>
        <fullName evidence="2">Uncharacterized protein</fullName>
    </submittedName>
</protein>
<keyword evidence="3" id="KW-1185">Reference proteome</keyword>
<dbReference type="AlphaFoldDB" id="A0A4S2KMJ6"/>
<feature type="region of interest" description="Disordered" evidence="1">
    <location>
        <begin position="1"/>
        <end position="28"/>
    </location>
</feature>
<gene>
    <name evidence="2" type="ORF">DBV15_05214</name>
</gene>
<proteinExistence type="predicted"/>
<feature type="region of interest" description="Disordered" evidence="1">
    <location>
        <begin position="61"/>
        <end position="100"/>
    </location>
</feature>
<dbReference type="Proteomes" id="UP000310200">
    <property type="component" value="Unassembled WGS sequence"/>
</dbReference>
<comment type="caution">
    <text evidence="2">The sequence shown here is derived from an EMBL/GenBank/DDBJ whole genome shotgun (WGS) entry which is preliminary data.</text>
</comment>
<reference evidence="2 3" key="1">
    <citation type="journal article" date="2019" name="Philos. Trans. R. Soc. Lond., B, Biol. Sci.">
        <title>Ant behaviour and brain gene expression of defending hosts depend on the ecological success of the intruding social parasite.</title>
        <authorList>
            <person name="Kaur R."/>
            <person name="Stoldt M."/>
            <person name="Jongepier E."/>
            <person name="Feldmeyer B."/>
            <person name="Menzel F."/>
            <person name="Bornberg-Bauer E."/>
            <person name="Foitzik S."/>
        </authorList>
    </citation>
    <scope>NUCLEOTIDE SEQUENCE [LARGE SCALE GENOMIC DNA]</scope>
    <source>
        <tissue evidence="2">Whole body</tissue>
    </source>
</reference>
<feature type="non-terminal residue" evidence="2">
    <location>
        <position position="100"/>
    </location>
</feature>
<name>A0A4S2KMJ6_9HYME</name>
<evidence type="ECO:0000256" key="1">
    <source>
        <dbReference type="SAM" id="MobiDB-lite"/>
    </source>
</evidence>
<sequence length="100" mass="10813">MLRRARCRCQSMRRVGRAEQRDSAPLSPLTFSTATPLASSSTAVEYRDCSASVRLATAKARLGQRSRNASRRSGISPGYNWMEGKGGRTTGGPAPRCPVL</sequence>
<accession>A0A4S2KMJ6</accession>
<dbReference type="EMBL" id="QBLH01001966">
    <property type="protein sequence ID" value="TGZ50526.1"/>
    <property type="molecule type" value="Genomic_DNA"/>
</dbReference>